<name>A0A6J6CXU7_9ZZZZ</name>
<feature type="transmembrane region" description="Helical" evidence="1">
    <location>
        <begin position="24"/>
        <end position="51"/>
    </location>
</feature>
<sequence>MTRYSMEIFLVRKTNRDHSEHGSIAPLGIGLAFISLTLVFVILASSSLFIFQKRLKNYSEGVALYVAESGDSAQGYLLRVGGQKFRDMQVSTRLHLDGVTVQAKSCAKWDFPIPIVIANGSRQICAQAAARLE</sequence>
<accession>A0A6J6CXU7</accession>
<dbReference type="EMBL" id="CAEZSZ010000053">
    <property type="protein sequence ID" value="CAB4555239.1"/>
    <property type="molecule type" value="Genomic_DNA"/>
</dbReference>
<keyword evidence="1" id="KW-0812">Transmembrane</keyword>
<organism evidence="2">
    <name type="scientific">freshwater metagenome</name>
    <dbReference type="NCBI Taxonomy" id="449393"/>
    <lineage>
        <taxon>unclassified sequences</taxon>
        <taxon>metagenomes</taxon>
        <taxon>ecological metagenomes</taxon>
    </lineage>
</organism>
<protein>
    <submittedName>
        <fullName evidence="2">Unannotated protein</fullName>
    </submittedName>
</protein>
<keyword evidence="1" id="KW-1133">Transmembrane helix</keyword>
<evidence type="ECO:0000313" key="2">
    <source>
        <dbReference type="EMBL" id="CAB4555239.1"/>
    </source>
</evidence>
<proteinExistence type="predicted"/>
<reference evidence="2" key="1">
    <citation type="submission" date="2020-05" db="EMBL/GenBank/DDBJ databases">
        <authorList>
            <person name="Chiriac C."/>
            <person name="Salcher M."/>
            <person name="Ghai R."/>
            <person name="Kavagutti S V."/>
        </authorList>
    </citation>
    <scope>NUCLEOTIDE SEQUENCE</scope>
</reference>
<gene>
    <name evidence="2" type="ORF">UFOPK1561_00557</name>
</gene>
<keyword evidence="1" id="KW-0472">Membrane</keyword>
<dbReference type="AlphaFoldDB" id="A0A6J6CXU7"/>
<evidence type="ECO:0000256" key="1">
    <source>
        <dbReference type="SAM" id="Phobius"/>
    </source>
</evidence>